<dbReference type="AlphaFoldDB" id="A0A151J168"/>
<sequence>LGGGKRPTRRYSRALPRGMSQPRRCGFDDKCFCAKPSRTFATFNFTARQCDIKVYSGIDVIA</sequence>
<proteinExistence type="predicted"/>
<accession>A0A151J168</accession>
<organism evidence="1 2">
    <name type="scientific">Trachymyrmex cornetzi</name>
    <dbReference type="NCBI Taxonomy" id="471704"/>
    <lineage>
        <taxon>Eukaryota</taxon>
        <taxon>Metazoa</taxon>
        <taxon>Ecdysozoa</taxon>
        <taxon>Arthropoda</taxon>
        <taxon>Hexapoda</taxon>
        <taxon>Insecta</taxon>
        <taxon>Pterygota</taxon>
        <taxon>Neoptera</taxon>
        <taxon>Endopterygota</taxon>
        <taxon>Hymenoptera</taxon>
        <taxon>Apocrita</taxon>
        <taxon>Aculeata</taxon>
        <taxon>Formicoidea</taxon>
        <taxon>Formicidae</taxon>
        <taxon>Myrmicinae</taxon>
        <taxon>Trachymyrmex</taxon>
    </lineage>
</organism>
<evidence type="ECO:0000313" key="1">
    <source>
        <dbReference type="EMBL" id="KYN15539.1"/>
    </source>
</evidence>
<dbReference type="EMBL" id="KQ980571">
    <property type="protein sequence ID" value="KYN15539.1"/>
    <property type="molecule type" value="Genomic_DNA"/>
</dbReference>
<protein>
    <submittedName>
        <fullName evidence="1">Uncharacterized protein</fullName>
    </submittedName>
</protein>
<keyword evidence="2" id="KW-1185">Reference proteome</keyword>
<dbReference type="Proteomes" id="UP000078492">
    <property type="component" value="Unassembled WGS sequence"/>
</dbReference>
<evidence type="ECO:0000313" key="2">
    <source>
        <dbReference type="Proteomes" id="UP000078492"/>
    </source>
</evidence>
<gene>
    <name evidence="1" type="ORF">ALC57_12240</name>
</gene>
<feature type="non-terminal residue" evidence="1">
    <location>
        <position position="1"/>
    </location>
</feature>
<reference evidence="1 2" key="1">
    <citation type="submission" date="2015-09" db="EMBL/GenBank/DDBJ databases">
        <title>Trachymyrmex cornetzi WGS genome.</title>
        <authorList>
            <person name="Nygaard S."/>
            <person name="Hu H."/>
            <person name="Boomsma J."/>
            <person name="Zhang G."/>
        </authorList>
    </citation>
    <scope>NUCLEOTIDE SEQUENCE [LARGE SCALE GENOMIC DNA]</scope>
    <source>
        <strain evidence="1">Tcor2-1</strain>
        <tissue evidence="1">Whole body</tissue>
    </source>
</reference>
<name>A0A151J168_9HYME</name>